<dbReference type="Proteomes" id="UP000231879">
    <property type="component" value="Unassembled WGS sequence"/>
</dbReference>
<dbReference type="InterPro" id="IPR051813">
    <property type="entry name" value="HepT_RNase_toxin"/>
</dbReference>
<evidence type="ECO:0000313" key="6">
    <source>
        <dbReference type="EMBL" id="PJZ55688.1"/>
    </source>
</evidence>
<evidence type="ECO:0000256" key="4">
    <source>
        <dbReference type="ARBA" id="ARBA00022741"/>
    </source>
</evidence>
<sequence length="116" mass="13525">MKSDLSYLNHIQGEIGFLISKSENFTQEQFLADEVMKRAFARSIEIIGEAANKLSDPLKKKYPTVEWKKLSATRNKLIHGYFVVDYEIVWDLVKNKIPNLDLQISTILEREKTMFD</sequence>
<dbReference type="Pfam" id="PF01934">
    <property type="entry name" value="HepT-like"/>
    <property type="match status" value="1"/>
</dbReference>
<protein>
    <recommendedName>
        <fullName evidence="8">DUF86 domain-containing protein</fullName>
    </recommendedName>
</protein>
<evidence type="ECO:0008006" key="8">
    <source>
        <dbReference type="Google" id="ProtNLM"/>
    </source>
</evidence>
<evidence type="ECO:0000313" key="7">
    <source>
        <dbReference type="Proteomes" id="UP000231879"/>
    </source>
</evidence>
<keyword evidence="7" id="KW-1185">Reference proteome</keyword>
<name>A0ABX4NG66_9LEPT</name>
<evidence type="ECO:0000256" key="5">
    <source>
        <dbReference type="ARBA" id="ARBA00022801"/>
    </source>
</evidence>
<evidence type="ECO:0000256" key="1">
    <source>
        <dbReference type="ARBA" id="ARBA00022553"/>
    </source>
</evidence>
<organism evidence="6 7">
    <name type="scientific">Leptospira barantonii</name>
    <dbReference type="NCBI Taxonomy" id="2023184"/>
    <lineage>
        <taxon>Bacteria</taxon>
        <taxon>Pseudomonadati</taxon>
        <taxon>Spirochaetota</taxon>
        <taxon>Spirochaetia</taxon>
        <taxon>Leptospirales</taxon>
        <taxon>Leptospiraceae</taxon>
        <taxon>Leptospira</taxon>
    </lineage>
</organism>
<gene>
    <name evidence="6" type="ORF">CH367_19665</name>
</gene>
<proteinExistence type="predicted"/>
<keyword evidence="2" id="KW-1277">Toxin-antitoxin system</keyword>
<reference evidence="6 7" key="1">
    <citation type="submission" date="2017-07" db="EMBL/GenBank/DDBJ databases">
        <title>Leptospira spp. isolated from tropical soils.</title>
        <authorList>
            <person name="Thibeaux R."/>
            <person name="Iraola G."/>
            <person name="Ferres I."/>
            <person name="Bierque E."/>
            <person name="Girault D."/>
            <person name="Soupe-Gilbert M.-E."/>
            <person name="Picardeau M."/>
            <person name="Goarant C."/>
        </authorList>
    </citation>
    <scope>NUCLEOTIDE SEQUENCE [LARGE SCALE GENOMIC DNA]</scope>
    <source>
        <strain evidence="6 7">FH4-C-A1</strain>
    </source>
</reference>
<comment type="caution">
    <text evidence="6">The sequence shown here is derived from an EMBL/GenBank/DDBJ whole genome shotgun (WGS) entry which is preliminary data.</text>
</comment>
<keyword evidence="4" id="KW-0547">Nucleotide-binding</keyword>
<dbReference type="PANTHER" id="PTHR34139">
    <property type="entry name" value="UPF0331 PROTEIN MJ0127"/>
    <property type="match status" value="1"/>
</dbReference>
<dbReference type="EMBL" id="NPDS01000010">
    <property type="protein sequence ID" value="PJZ55688.1"/>
    <property type="molecule type" value="Genomic_DNA"/>
</dbReference>
<dbReference type="InterPro" id="IPR008201">
    <property type="entry name" value="HepT-like"/>
</dbReference>
<accession>A0ABX4NG66</accession>
<evidence type="ECO:0000256" key="2">
    <source>
        <dbReference type="ARBA" id="ARBA00022649"/>
    </source>
</evidence>
<evidence type="ECO:0000256" key="3">
    <source>
        <dbReference type="ARBA" id="ARBA00022722"/>
    </source>
</evidence>
<keyword evidence="1" id="KW-0597">Phosphoprotein</keyword>
<keyword evidence="3" id="KW-0540">Nuclease</keyword>
<dbReference type="PANTHER" id="PTHR34139:SF1">
    <property type="entry name" value="RNASE MJ1380-RELATED"/>
    <property type="match status" value="1"/>
</dbReference>
<dbReference type="RefSeq" id="WP_100764203.1">
    <property type="nucleotide sequence ID" value="NZ_NPDS01000010.1"/>
</dbReference>
<keyword evidence="5" id="KW-0378">Hydrolase</keyword>